<dbReference type="GO" id="GO:0055085">
    <property type="term" value="P:transmembrane transport"/>
    <property type="evidence" value="ECO:0007669"/>
    <property type="project" value="InterPro"/>
</dbReference>
<dbReference type="PANTHER" id="PTHR33376:SF7">
    <property type="entry name" value="C4-DICARBOXYLATE-BINDING PROTEIN DCTB"/>
    <property type="match status" value="1"/>
</dbReference>
<evidence type="ECO:0000256" key="2">
    <source>
        <dbReference type="ARBA" id="ARBA00022448"/>
    </source>
</evidence>
<dbReference type="InterPro" id="IPR038404">
    <property type="entry name" value="TRAP_DctP_sf"/>
</dbReference>
<dbReference type="InterPro" id="IPR004682">
    <property type="entry name" value="TRAP_DctP"/>
</dbReference>
<organism evidence="4 5">
    <name type="scientific">Caldovatus sediminis</name>
    <dbReference type="NCBI Taxonomy" id="2041189"/>
    <lineage>
        <taxon>Bacteria</taxon>
        <taxon>Pseudomonadati</taxon>
        <taxon>Pseudomonadota</taxon>
        <taxon>Alphaproteobacteria</taxon>
        <taxon>Acetobacterales</taxon>
        <taxon>Roseomonadaceae</taxon>
        <taxon>Caldovatus</taxon>
    </lineage>
</organism>
<dbReference type="Pfam" id="PF03480">
    <property type="entry name" value="DctP"/>
    <property type="match status" value="1"/>
</dbReference>
<proteinExistence type="inferred from homology"/>
<dbReference type="PIRSF" id="PIRSF006470">
    <property type="entry name" value="DctB"/>
    <property type="match status" value="1"/>
</dbReference>
<comment type="similarity">
    <text evidence="1">Belongs to the bacterial solute-binding protein 7 family.</text>
</comment>
<dbReference type="PANTHER" id="PTHR33376">
    <property type="match status" value="1"/>
</dbReference>
<reference evidence="4 5" key="1">
    <citation type="journal article" date="2014" name="Int. J. Syst. Evol. Microbiol.">
        <title>Complete genome sequence of Corynebacterium casei LMG S-19264T (=DSM 44701T), isolated from a smear-ripened cheese.</title>
        <authorList>
            <consortium name="US DOE Joint Genome Institute (JGI-PGF)"/>
            <person name="Walter F."/>
            <person name="Albersmeier A."/>
            <person name="Kalinowski J."/>
            <person name="Ruckert C."/>
        </authorList>
    </citation>
    <scope>NUCLEOTIDE SEQUENCE [LARGE SCALE GENOMIC DNA]</scope>
    <source>
        <strain evidence="4 5">CGMCC 1.16330</strain>
    </source>
</reference>
<evidence type="ECO:0000256" key="1">
    <source>
        <dbReference type="ARBA" id="ARBA00009023"/>
    </source>
</evidence>
<keyword evidence="5" id="KW-1185">Reference proteome</keyword>
<sequence>MTVPRRAAFGGLAAIALGTPPGAARAQAATRIVINNDTQATSLKGQTWELFKREIESDLGPRVQVQLHHSGTLYDQRGQVQALQLGAIQFIAPVAGIYAATAPKLAVLGLPYLLPTPRALQAVIEDEELSRALFDELRAKAMEPVAFWLNGYRDVGRRGTPILRPADMRGVKIRVPSGANYVEAFRELGANVVTINWGEVPTALAQGVIDAVEPVANAWLASKLYEIADHITRIGYILDFYVVCTNKAWWDRLPAERRDAVRRNLAKATEWNWANTERINEEAYRRIASLGATVHTLTPEQRAEWREAMRPVWARLGNPLVGEAVMQRLARIGEASS</sequence>
<protein>
    <submittedName>
        <fullName evidence="4">C4-dicarboxylate-binding protein</fullName>
    </submittedName>
</protein>
<dbReference type="Proteomes" id="UP000597507">
    <property type="component" value="Unassembled WGS sequence"/>
</dbReference>
<dbReference type="GO" id="GO:0030288">
    <property type="term" value="C:outer membrane-bounded periplasmic space"/>
    <property type="evidence" value="ECO:0007669"/>
    <property type="project" value="InterPro"/>
</dbReference>
<accession>A0A8J3EDW6</accession>
<gene>
    <name evidence="4" type="ORF">GCM10010964_39680</name>
</gene>
<dbReference type="Gene3D" id="3.40.190.170">
    <property type="entry name" value="Bacterial extracellular solute-binding protein, family 7"/>
    <property type="match status" value="1"/>
</dbReference>
<evidence type="ECO:0000313" key="5">
    <source>
        <dbReference type="Proteomes" id="UP000597507"/>
    </source>
</evidence>
<dbReference type="AlphaFoldDB" id="A0A8J3EDW6"/>
<comment type="caution">
    <text evidence="4">The sequence shown here is derived from an EMBL/GenBank/DDBJ whole genome shotgun (WGS) entry which is preliminary data.</text>
</comment>
<evidence type="ECO:0000313" key="4">
    <source>
        <dbReference type="EMBL" id="GGG48390.1"/>
    </source>
</evidence>
<dbReference type="CDD" id="cd13603">
    <property type="entry name" value="PBP2_TRAP_Siap_TeaA_like"/>
    <property type="match status" value="1"/>
</dbReference>
<dbReference type="InterPro" id="IPR018389">
    <property type="entry name" value="DctP_fam"/>
</dbReference>
<dbReference type="SUPFAM" id="SSF53850">
    <property type="entry name" value="Periplasmic binding protein-like II"/>
    <property type="match status" value="1"/>
</dbReference>
<dbReference type="RefSeq" id="WP_188903442.1">
    <property type="nucleotide sequence ID" value="NZ_BMKS01000018.1"/>
</dbReference>
<dbReference type="NCBIfam" id="NF037995">
    <property type="entry name" value="TRAP_S1"/>
    <property type="match status" value="1"/>
</dbReference>
<keyword evidence="3" id="KW-0732">Signal</keyword>
<keyword evidence="2" id="KW-0813">Transport</keyword>
<dbReference type="EMBL" id="BMKS01000018">
    <property type="protein sequence ID" value="GGG48390.1"/>
    <property type="molecule type" value="Genomic_DNA"/>
</dbReference>
<name>A0A8J3EDW6_9PROT</name>
<evidence type="ECO:0000256" key="3">
    <source>
        <dbReference type="ARBA" id="ARBA00022729"/>
    </source>
</evidence>